<protein>
    <submittedName>
        <fullName evidence="1">Uncharacterized protein</fullName>
    </submittedName>
</protein>
<evidence type="ECO:0000313" key="2">
    <source>
        <dbReference type="Proteomes" id="UP000193144"/>
    </source>
</evidence>
<dbReference type="Proteomes" id="UP000193144">
    <property type="component" value="Unassembled WGS sequence"/>
</dbReference>
<evidence type="ECO:0000313" key="1">
    <source>
        <dbReference type="EMBL" id="ORX96430.1"/>
    </source>
</evidence>
<keyword evidence="2" id="KW-1185">Reference proteome</keyword>
<comment type="caution">
    <text evidence="1">The sequence shown here is derived from an EMBL/GenBank/DDBJ whole genome shotgun (WGS) entry which is preliminary data.</text>
</comment>
<proteinExistence type="predicted"/>
<dbReference type="OrthoDB" id="5326588at2759"/>
<accession>A0A1Y1YEG7</accession>
<reference evidence="1 2" key="1">
    <citation type="submission" date="2016-07" db="EMBL/GenBank/DDBJ databases">
        <title>Pervasive Adenine N6-methylation of Active Genes in Fungi.</title>
        <authorList>
            <consortium name="DOE Joint Genome Institute"/>
            <person name="Mondo S.J."/>
            <person name="Dannebaum R.O."/>
            <person name="Kuo R.C."/>
            <person name="Labutti K."/>
            <person name="Haridas S."/>
            <person name="Kuo A."/>
            <person name="Salamov A."/>
            <person name="Ahrendt S.R."/>
            <person name="Lipzen A."/>
            <person name="Sullivan W."/>
            <person name="Andreopoulos W.B."/>
            <person name="Clum A."/>
            <person name="Lindquist E."/>
            <person name="Daum C."/>
            <person name="Ramamoorthy G.K."/>
            <person name="Gryganskyi A."/>
            <person name="Culley D."/>
            <person name="Magnuson J.K."/>
            <person name="James T.Y."/>
            <person name="O'Malley M.A."/>
            <person name="Stajich J.E."/>
            <person name="Spatafora J.W."/>
            <person name="Visel A."/>
            <person name="Grigoriev I.V."/>
        </authorList>
    </citation>
    <scope>NUCLEOTIDE SEQUENCE [LARGE SCALE GENOMIC DNA]</scope>
    <source>
        <strain evidence="1 2">CBS 115471</strain>
    </source>
</reference>
<dbReference type="AlphaFoldDB" id="A0A1Y1YEG7"/>
<gene>
    <name evidence="1" type="ORF">BCR34DRAFT_180679</name>
</gene>
<name>A0A1Y1YEG7_9PLEO</name>
<sequence length="85" mass="9954">MLKRNVPMRSGGLFRMDGGMLSAPTGLLREKSAWGRASRNEYENVSEVGLAFFEKMDLIRKWHFGFEEYYDVIVWDANPGRRYFV</sequence>
<dbReference type="EMBL" id="MCFA01000257">
    <property type="protein sequence ID" value="ORX96430.1"/>
    <property type="molecule type" value="Genomic_DNA"/>
</dbReference>
<organism evidence="1 2">
    <name type="scientific">Clohesyomyces aquaticus</name>
    <dbReference type="NCBI Taxonomy" id="1231657"/>
    <lineage>
        <taxon>Eukaryota</taxon>
        <taxon>Fungi</taxon>
        <taxon>Dikarya</taxon>
        <taxon>Ascomycota</taxon>
        <taxon>Pezizomycotina</taxon>
        <taxon>Dothideomycetes</taxon>
        <taxon>Pleosporomycetidae</taxon>
        <taxon>Pleosporales</taxon>
        <taxon>Lindgomycetaceae</taxon>
        <taxon>Clohesyomyces</taxon>
    </lineage>
</organism>